<feature type="region of interest" description="Disordered" evidence="1">
    <location>
        <begin position="1"/>
        <end position="24"/>
    </location>
</feature>
<dbReference type="KEGG" id="bsc:COCSADRAFT_161433"/>
<dbReference type="Proteomes" id="UP000016934">
    <property type="component" value="Unassembled WGS sequence"/>
</dbReference>
<reference evidence="3" key="2">
    <citation type="journal article" date="2013" name="PLoS Genet.">
        <title>Comparative genome structure, secondary metabolite, and effector coding capacity across Cochliobolus pathogens.</title>
        <authorList>
            <person name="Condon B.J."/>
            <person name="Leng Y."/>
            <person name="Wu D."/>
            <person name="Bushley K.E."/>
            <person name="Ohm R.A."/>
            <person name="Otillar R."/>
            <person name="Martin J."/>
            <person name="Schackwitz W."/>
            <person name="Grimwood J."/>
            <person name="MohdZainudin N."/>
            <person name="Xue C."/>
            <person name="Wang R."/>
            <person name="Manning V.A."/>
            <person name="Dhillon B."/>
            <person name="Tu Z.J."/>
            <person name="Steffenson B.J."/>
            <person name="Salamov A."/>
            <person name="Sun H."/>
            <person name="Lowry S."/>
            <person name="LaButti K."/>
            <person name="Han J."/>
            <person name="Copeland A."/>
            <person name="Lindquist E."/>
            <person name="Barry K."/>
            <person name="Schmutz J."/>
            <person name="Baker S.E."/>
            <person name="Ciuffetti L.M."/>
            <person name="Grigoriev I.V."/>
            <person name="Zhong S."/>
            <person name="Turgeon B.G."/>
        </authorList>
    </citation>
    <scope>NUCLEOTIDE SEQUENCE [LARGE SCALE GENOMIC DNA]</scope>
    <source>
        <strain evidence="3">ND90Pr / ATCC 201652</strain>
    </source>
</reference>
<accession>M2T0Y9</accession>
<dbReference type="AlphaFoldDB" id="M2T0Y9"/>
<sequence>MANTRKQPNDCNINGRVTISGPRADKITYRAAQEQPRFKEPDDEETPRTFKERIEQYERLC</sequence>
<name>M2T0Y9_COCSN</name>
<evidence type="ECO:0000313" key="3">
    <source>
        <dbReference type="Proteomes" id="UP000016934"/>
    </source>
</evidence>
<evidence type="ECO:0000313" key="2">
    <source>
        <dbReference type="EMBL" id="EMD62881.1"/>
    </source>
</evidence>
<protein>
    <submittedName>
        <fullName evidence="2">Uncharacterized protein</fullName>
    </submittedName>
</protein>
<organism evidence="2 3">
    <name type="scientific">Cochliobolus sativus (strain ND90Pr / ATCC 201652)</name>
    <name type="common">Common root rot and spot blotch fungus</name>
    <name type="synonym">Bipolaris sorokiniana</name>
    <dbReference type="NCBI Taxonomy" id="665912"/>
    <lineage>
        <taxon>Eukaryota</taxon>
        <taxon>Fungi</taxon>
        <taxon>Dikarya</taxon>
        <taxon>Ascomycota</taxon>
        <taxon>Pezizomycotina</taxon>
        <taxon>Dothideomycetes</taxon>
        <taxon>Pleosporomycetidae</taxon>
        <taxon>Pleosporales</taxon>
        <taxon>Pleosporineae</taxon>
        <taxon>Pleosporaceae</taxon>
        <taxon>Bipolaris</taxon>
    </lineage>
</organism>
<evidence type="ECO:0000256" key="1">
    <source>
        <dbReference type="SAM" id="MobiDB-lite"/>
    </source>
</evidence>
<dbReference type="EMBL" id="KB445645">
    <property type="protein sequence ID" value="EMD62881.1"/>
    <property type="molecule type" value="Genomic_DNA"/>
</dbReference>
<dbReference type="HOGENOM" id="CLU_2922482_0_0_1"/>
<feature type="compositionally biased region" description="Polar residues" evidence="1">
    <location>
        <begin position="1"/>
        <end position="17"/>
    </location>
</feature>
<reference evidence="2 3" key="1">
    <citation type="journal article" date="2012" name="PLoS Pathog.">
        <title>Diverse lifestyles and strategies of plant pathogenesis encoded in the genomes of eighteen Dothideomycetes fungi.</title>
        <authorList>
            <person name="Ohm R.A."/>
            <person name="Feau N."/>
            <person name="Henrissat B."/>
            <person name="Schoch C.L."/>
            <person name="Horwitz B.A."/>
            <person name="Barry K.W."/>
            <person name="Condon B.J."/>
            <person name="Copeland A.C."/>
            <person name="Dhillon B."/>
            <person name="Glaser F."/>
            <person name="Hesse C.N."/>
            <person name="Kosti I."/>
            <person name="LaButti K."/>
            <person name="Lindquist E.A."/>
            <person name="Lucas S."/>
            <person name="Salamov A.A."/>
            <person name="Bradshaw R.E."/>
            <person name="Ciuffetti L."/>
            <person name="Hamelin R.C."/>
            <person name="Kema G.H.J."/>
            <person name="Lawrence C."/>
            <person name="Scott J.A."/>
            <person name="Spatafora J.W."/>
            <person name="Turgeon B.G."/>
            <person name="de Wit P.J.G.M."/>
            <person name="Zhong S."/>
            <person name="Goodwin S.B."/>
            <person name="Grigoriev I.V."/>
        </authorList>
    </citation>
    <scope>NUCLEOTIDE SEQUENCE [LARGE SCALE GENOMIC DNA]</scope>
    <source>
        <strain evidence="3">ND90Pr / ATCC 201652</strain>
    </source>
</reference>
<keyword evidence="3" id="KW-1185">Reference proteome</keyword>
<dbReference type="GeneID" id="19132099"/>
<proteinExistence type="predicted"/>
<dbReference type="RefSeq" id="XP_007701192.1">
    <property type="nucleotide sequence ID" value="XM_007703002.1"/>
</dbReference>
<gene>
    <name evidence="2" type="ORF">COCSADRAFT_161433</name>
</gene>